<name>A0A1H8VZY9_9ACTN</name>
<proteinExistence type="predicted"/>
<dbReference type="InterPro" id="IPR050267">
    <property type="entry name" value="Anti-sigma-factor_SerPK"/>
</dbReference>
<keyword evidence="1" id="KW-0723">Serine/threonine-protein kinase</keyword>
<evidence type="ECO:0000313" key="4">
    <source>
        <dbReference type="Proteomes" id="UP000198960"/>
    </source>
</evidence>
<gene>
    <name evidence="3" type="ORF">SAMN05660991_03913</name>
</gene>
<dbReference type="InterPro" id="IPR003594">
    <property type="entry name" value="HATPase_dom"/>
</dbReference>
<keyword evidence="3" id="KW-0808">Transferase</keyword>
<dbReference type="Gene3D" id="3.30.565.10">
    <property type="entry name" value="Histidine kinase-like ATPase, C-terminal domain"/>
    <property type="match status" value="1"/>
</dbReference>
<keyword evidence="3" id="KW-0418">Kinase</keyword>
<organism evidence="3 4">
    <name type="scientific">Trujillonella endophytica</name>
    <dbReference type="NCBI Taxonomy" id="673521"/>
    <lineage>
        <taxon>Bacteria</taxon>
        <taxon>Bacillati</taxon>
        <taxon>Actinomycetota</taxon>
        <taxon>Actinomycetes</taxon>
        <taxon>Geodermatophilales</taxon>
        <taxon>Geodermatophilaceae</taxon>
        <taxon>Trujillonella</taxon>
    </lineage>
</organism>
<dbReference type="EMBL" id="FOEE01000014">
    <property type="protein sequence ID" value="SEP20498.1"/>
    <property type="molecule type" value="Genomic_DNA"/>
</dbReference>
<dbReference type="STRING" id="673521.SAMN05660991_03913"/>
<evidence type="ECO:0000256" key="1">
    <source>
        <dbReference type="ARBA" id="ARBA00022527"/>
    </source>
</evidence>
<dbReference type="RefSeq" id="WP_091947547.1">
    <property type="nucleotide sequence ID" value="NZ_FOEE01000014.1"/>
</dbReference>
<dbReference type="CDD" id="cd16936">
    <property type="entry name" value="HATPase_RsbW-like"/>
    <property type="match status" value="1"/>
</dbReference>
<dbReference type="Proteomes" id="UP000198960">
    <property type="component" value="Unassembled WGS sequence"/>
</dbReference>
<dbReference type="AlphaFoldDB" id="A0A1H8VZY9"/>
<evidence type="ECO:0000259" key="2">
    <source>
        <dbReference type="Pfam" id="PF13581"/>
    </source>
</evidence>
<dbReference type="SUPFAM" id="SSF55874">
    <property type="entry name" value="ATPase domain of HSP90 chaperone/DNA topoisomerase II/histidine kinase"/>
    <property type="match status" value="1"/>
</dbReference>
<feature type="domain" description="Histidine kinase/HSP90-like ATPase" evidence="2">
    <location>
        <begin position="10"/>
        <end position="123"/>
    </location>
</feature>
<reference evidence="4" key="1">
    <citation type="submission" date="2016-10" db="EMBL/GenBank/DDBJ databases">
        <authorList>
            <person name="Varghese N."/>
            <person name="Submissions S."/>
        </authorList>
    </citation>
    <scope>NUCLEOTIDE SEQUENCE [LARGE SCALE GENOMIC DNA]</scope>
    <source>
        <strain evidence="4">DSM 45413</strain>
    </source>
</reference>
<sequence>MDIAFTVTLPVDTDSVPFVRGLTRQALDHLEIDGPVVDEIALALTEACANVVQHSGGHAHYEVGVAIDDRRCRITVWDDGKGLDPRAAPNTATGLDRAEGGTGLLLMQALVDRLDFRHDPDGRHRVTLEKLISGRPSLRLLDRD</sequence>
<keyword evidence="4" id="KW-1185">Reference proteome</keyword>
<dbReference type="Pfam" id="PF13581">
    <property type="entry name" value="HATPase_c_2"/>
    <property type="match status" value="1"/>
</dbReference>
<protein>
    <submittedName>
        <fullName evidence="3">Serine/threonine-protein kinase RsbW</fullName>
    </submittedName>
</protein>
<dbReference type="PANTHER" id="PTHR35526:SF3">
    <property type="entry name" value="ANTI-SIGMA-F FACTOR RSBW"/>
    <property type="match status" value="1"/>
</dbReference>
<dbReference type="GO" id="GO:0004674">
    <property type="term" value="F:protein serine/threonine kinase activity"/>
    <property type="evidence" value="ECO:0007669"/>
    <property type="project" value="UniProtKB-KW"/>
</dbReference>
<evidence type="ECO:0000313" key="3">
    <source>
        <dbReference type="EMBL" id="SEP20498.1"/>
    </source>
</evidence>
<dbReference type="OrthoDB" id="3185978at2"/>
<accession>A0A1H8VZY9</accession>
<dbReference type="PANTHER" id="PTHR35526">
    <property type="entry name" value="ANTI-SIGMA-F FACTOR RSBW-RELATED"/>
    <property type="match status" value="1"/>
</dbReference>
<dbReference type="InterPro" id="IPR036890">
    <property type="entry name" value="HATPase_C_sf"/>
</dbReference>